<dbReference type="GO" id="GO:0007095">
    <property type="term" value="P:mitotic G2 DNA damage checkpoint signaling"/>
    <property type="evidence" value="ECO:0007669"/>
    <property type="project" value="TreeGrafter"/>
</dbReference>
<dbReference type="InterPro" id="IPR059215">
    <property type="entry name" value="BRCT2_TopBP1-like"/>
</dbReference>
<dbReference type="CDD" id="cd17731">
    <property type="entry name" value="BRCT_TopBP1_rpt2_like"/>
    <property type="match status" value="1"/>
</dbReference>
<feature type="domain" description="BRCT" evidence="3">
    <location>
        <begin position="334"/>
        <end position="418"/>
    </location>
</feature>
<dbReference type="AlphaFoldDB" id="A0A1E3PQ02"/>
<dbReference type="GO" id="GO:0006270">
    <property type="term" value="P:DNA replication initiation"/>
    <property type="evidence" value="ECO:0007669"/>
    <property type="project" value="TreeGrafter"/>
</dbReference>
<dbReference type="PANTHER" id="PTHR13561">
    <property type="entry name" value="DNA REPLICATION REGULATOR DPB11-RELATED"/>
    <property type="match status" value="1"/>
</dbReference>
<gene>
    <name evidence="4" type="ORF">NADFUDRAFT_40676</name>
</gene>
<organism evidence="4 5">
    <name type="scientific">Nadsonia fulvescens var. elongata DSM 6958</name>
    <dbReference type="NCBI Taxonomy" id="857566"/>
    <lineage>
        <taxon>Eukaryota</taxon>
        <taxon>Fungi</taxon>
        <taxon>Dikarya</taxon>
        <taxon>Ascomycota</taxon>
        <taxon>Saccharomycotina</taxon>
        <taxon>Dipodascomycetes</taxon>
        <taxon>Dipodascales</taxon>
        <taxon>Dipodascales incertae sedis</taxon>
        <taxon>Nadsonia</taxon>
    </lineage>
</organism>
<proteinExistence type="predicted"/>
<accession>A0A1E3PQ02</accession>
<dbReference type="Gene3D" id="3.40.50.10190">
    <property type="entry name" value="BRCT domain"/>
    <property type="match status" value="4"/>
</dbReference>
<dbReference type="GO" id="GO:0033314">
    <property type="term" value="P:mitotic DNA replication checkpoint signaling"/>
    <property type="evidence" value="ECO:0007669"/>
    <property type="project" value="TreeGrafter"/>
</dbReference>
<name>A0A1E3PQ02_9ASCO</name>
<keyword evidence="1" id="KW-0677">Repeat</keyword>
<evidence type="ECO:0000313" key="4">
    <source>
        <dbReference type="EMBL" id="ODQ67523.1"/>
    </source>
</evidence>
<feature type="domain" description="BRCT" evidence="3">
    <location>
        <begin position="438"/>
        <end position="525"/>
    </location>
</feature>
<feature type="region of interest" description="Disordered" evidence="2">
    <location>
        <begin position="554"/>
        <end position="580"/>
    </location>
</feature>
<keyword evidence="5" id="KW-1185">Reference proteome</keyword>
<evidence type="ECO:0000313" key="5">
    <source>
        <dbReference type="Proteomes" id="UP000095009"/>
    </source>
</evidence>
<feature type="domain" description="BRCT" evidence="3">
    <location>
        <begin position="26"/>
        <end position="107"/>
    </location>
</feature>
<dbReference type="EMBL" id="KV454407">
    <property type="protein sequence ID" value="ODQ67523.1"/>
    <property type="molecule type" value="Genomic_DNA"/>
</dbReference>
<dbReference type="SUPFAM" id="SSF52113">
    <property type="entry name" value="BRCT domain"/>
    <property type="match status" value="4"/>
</dbReference>
<reference evidence="4 5" key="1">
    <citation type="journal article" date="2016" name="Proc. Natl. Acad. Sci. U.S.A.">
        <title>Comparative genomics of biotechnologically important yeasts.</title>
        <authorList>
            <person name="Riley R."/>
            <person name="Haridas S."/>
            <person name="Wolfe K.H."/>
            <person name="Lopes M.R."/>
            <person name="Hittinger C.T."/>
            <person name="Goeker M."/>
            <person name="Salamov A.A."/>
            <person name="Wisecaver J.H."/>
            <person name="Long T.M."/>
            <person name="Calvey C.H."/>
            <person name="Aerts A.L."/>
            <person name="Barry K.W."/>
            <person name="Choi C."/>
            <person name="Clum A."/>
            <person name="Coughlan A.Y."/>
            <person name="Deshpande S."/>
            <person name="Douglass A.P."/>
            <person name="Hanson S.J."/>
            <person name="Klenk H.-P."/>
            <person name="LaButti K.M."/>
            <person name="Lapidus A."/>
            <person name="Lindquist E.A."/>
            <person name="Lipzen A.M."/>
            <person name="Meier-Kolthoff J.P."/>
            <person name="Ohm R.A."/>
            <person name="Otillar R.P."/>
            <person name="Pangilinan J.L."/>
            <person name="Peng Y."/>
            <person name="Rokas A."/>
            <person name="Rosa C.A."/>
            <person name="Scheuner C."/>
            <person name="Sibirny A.A."/>
            <person name="Slot J.C."/>
            <person name="Stielow J.B."/>
            <person name="Sun H."/>
            <person name="Kurtzman C.P."/>
            <person name="Blackwell M."/>
            <person name="Grigoriev I.V."/>
            <person name="Jeffries T.W."/>
        </authorList>
    </citation>
    <scope>NUCLEOTIDE SEQUENCE [LARGE SCALE GENOMIC DNA]</scope>
    <source>
        <strain evidence="4 5">DSM 6958</strain>
    </source>
</reference>
<dbReference type="InterPro" id="IPR036420">
    <property type="entry name" value="BRCT_dom_sf"/>
</dbReference>
<dbReference type="STRING" id="857566.A0A1E3PQ02"/>
<feature type="compositionally biased region" description="Basic and acidic residues" evidence="2">
    <location>
        <begin position="554"/>
        <end position="577"/>
    </location>
</feature>
<dbReference type="PANTHER" id="PTHR13561:SF20">
    <property type="entry name" value="DNA TOPOISOMERASE 2-BINDING PROTEIN 1"/>
    <property type="match status" value="1"/>
</dbReference>
<dbReference type="PROSITE" id="PS50172">
    <property type="entry name" value="BRCT"/>
    <property type="match status" value="4"/>
</dbReference>
<dbReference type="SMART" id="SM00292">
    <property type="entry name" value="BRCT"/>
    <property type="match status" value="4"/>
</dbReference>
<evidence type="ECO:0000256" key="1">
    <source>
        <dbReference type="ARBA" id="ARBA00022737"/>
    </source>
</evidence>
<sequence length="771" mass="87227">MNDTLVTTFEKIIFPVWYMSRIKLDLSAAPLTGRVFCCTSICSEKYTEIASKCKAMGGTCREDLRNDVMYLIVGARHTPKYEYATKNRFDIKFLTPESITSLHEKWINGYDITNIEDELAKHKLPVFQGLLITCTNITDNNQRQEIISLVESHGGKFLSDLTKTVNVVISPVKREGAKYEWAQKWNIPIVHPNWARSSINVGASLEVSNFSLNIDPRDMFTGITPRNQSNRGLLSTRFDDDEEEHSAQLMLPDNHLKVKVNEKRKRSSNKVWDDLMEVADAEVDSFTTKGFVDKWKDDIIDVDESKIKAIEEEIDKHDDSKTILTNIEEKAKSAKRGIFSGLIFQFYGFDTDQTSKLTHVVSTNGAFVFDIRKTLLHSEDPTHIIINSLASRNTYNELLEVVPNSLIIPKIKTEWFIERSLEKRKCIDDIWGDFIKVKPIPAFKNILISVSGYCGTELLHLERLISLIGANFDPIFTPNNNLLISTKNSRKLLFSRQWHIPAIREAWLWACAKTGKLLPITDHLDPTKYNWLLKGQDILSLQLGFLEKQRLATDASEKRASKSPNEKKTTTGLEKSDSPNVSISDFRMKIAKLKNKNISQNDPISDDDICTFNRSISKKRRRLESAYPCSISSPTFQSNAHISLENAKETKDTLHNQTDSCNFINGDHSKTVTNLDKDIKVFPEVFVKNSTNTRLAGRSLVSATGSLLTSIEGDDLKAYSDGSLINSTRITNISTEAYCNQKEDHLHSKSIVGYSDPGSAEKTTLLQAFDS</sequence>
<dbReference type="InterPro" id="IPR001357">
    <property type="entry name" value="BRCT_dom"/>
</dbReference>
<dbReference type="OrthoDB" id="251770at2759"/>
<evidence type="ECO:0000259" key="3">
    <source>
        <dbReference type="PROSITE" id="PS50172"/>
    </source>
</evidence>
<evidence type="ECO:0000256" key="2">
    <source>
        <dbReference type="SAM" id="MobiDB-lite"/>
    </source>
</evidence>
<protein>
    <recommendedName>
        <fullName evidence="3">BRCT domain-containing protein</fullName>
    </recommendedName>
</protein>
<dbReference type="Proteomes" id="UP000095009">
    <property type="component" value="Unassembled WGS sequence"/>
</dbReference>
<feature type="domain" description="BRCT" evidence="3">
    <location>
        <begin position="122"/>
        <end position="212"/>
    </location>
</feature>
<dbReference type="Pfam" id="PF12738">
    <property type="entry name" value="PTCB-BRCT"/>
    <property type="match status" value="2"/>
</dbReference>
<dbReference type="Pfam" id="PF00533">
    <property type="entry name" value="BRCT"/>
    <property type="match status" value="1"/>
</dbReference>